<proteinExistence type="predicted"/>
<evidence type="ECO:0000313" key="3">
    <source>
        <dbReference type="Proteomes" id="UP000649955"/>
    </source>
</evidence>
<organism evidence="2 3">
    <name type="scientific">Amycolatopsis bullii</name>
    <dbReference type="NCBI Taxonomy" id="941987"/>
    <lineage>
        <taxon>Bacteria</taxon>
        <taxon>Bacillati</taxon>
        <taxon>Actinomycetota</taxon>
        <taxon>Actinomycetes</taxon>
        <taxon>Pseudonocardiales</taxon>
        <taxon>Pseudonocardiaceae</taxon>
        <taxon>Amycolatopsis</taxon>
    </lineage>
</organism>
<comment type="caution">
    <text evidence="2">The sequence shown here is derived from an EMBL/GenBank/DDBJ whole genome shotgun (WGS) entry which is preliminary data.</text>
</comment>
<feature type="compositionally biased region" description="Acidic residues" evidence="1">
    <location>
        <begin position="18"/>
        <end position="29"/>
    </location>
</feature>
<protein>
    <submittedName>
        <fullName evidence="2">Uncharacterized protein</fullName>
    </submittedName>
</protein>
<feature type="compositionally biased region" description="Polar residues" evidence="1">
    <location>
        <begin position="1"/>
        <end position="15"/>
    </location>
</feature>
<dbReference type="Proteomes" id="UP000649955">
    <property type="component" value="Unassembled WGS sequence"/>
</dbReference>
<name>A0ABQ3JZ12_9PSEU</name>
<accession>A0ABQ3JZ12</accession>
<gene>
    <name evidence="2" type="ORF">GCM10017567_03790</name>
</gene>
<dbReference type="EMBL" id="BNAW01000001">
    <property type="protein sequence ID" value="GHF92581.1"/>
    <property type="molecule type" value="Genomic_DNA"/>
</dbReference>
<feature type="region of interest" description="Disordered" evidence="1">
    <location>
        <begin position="1"/>
        <end position="32"/>
    </location>
</feature>
<sequence length="68" mass="6771">MLASSGAETFGTSGSADGEPDTADDEAVDGDAVPPVVVVHAVVSPADTVTTTARTPSLLRNKFGSPMP</sequence>
<evidence type="ECO:0000313" key="2">
    <source>
        <dbReference type="EMBL" id="GHF92581.1"/>
    </source>
</evidence>
<reference evidence="3" key="1">
    <citation type="journal article" date="2019" name="Int. J. Syst. Evol. Microbiol.">
        <title>The Global Catalogue of Microorganisms (GCM) 10K type strain sequencing project: providing services to taxonomists for standard genome sequencing and annotation.</title>
        <authorList>
            <consortium name="The Broad Institute Genomics Platform"/>
            <consortium name="The Broad Institute Genome Sequencing Center for Infectious Disease"/>
            <person name="Wu L."/>
            <person name="Ma J."/>
        </authorList>
    </citation>
    <scope>NUCLEOTIDE SEQUENCE [LARGE SCALE GENOMIC DNA]</scope>
    <source>
        <strain evidence="3">CGMCC 4.7680</strain>
    </source>
</reference>
<keyword evidence="3" id="KW-1185">Reference proteome</keyword>
<evidence type="ECO:0000256" key="1">
    <source>
        <dbReference type="SAM" id="MobiDB-lite"/>
    </source>
</evidence>
<feature type="region of interest" description="Disordered" evidence="1">
    <location>
        <begin position="45"/>
        <end position="68"/>
    </location>
</feature>